<organism evidence="1 2">
    <name type="scientific">Mycoplasma suis (strain Illinois)</name>
    <dbReference type="NCBI Taxonomy" id="768700"/>
    <lineage>
        <taxon>Bacteria</taxon>
        <taxon>Bacillati</taxon>
        <taxon>Mycoplasmatota</taxon>
        <taxon>Mollicutes</taxon>
        <taxon>Mycoplasmataceae</taxon>
        <taxon>Mycoplasma</taxon>
    </lineage>
</organism>
<keyword evidence="2" id="KW-1185">Reference proteome</keyword>
<accession>F0QRR6</accession>
<reference evidence="1 2" key="1">
    <citation type="journal article" date="2011" name="J. Bacteriol.">
        <title>Complete genome sequences of two hemotropic Mycoplasmas, Mycoplasma haemofelis strain Ohio2 and Mycoplasma suis strain Illinois.</title>
        <authorList>
            <person name="Messick J.B."/>
            <person name="Santos A.P."/>
            <person name="Guimaraes A.M."/>
        </authorList>
    </citation>
    <scope>NUCLEOTIDE SEQUENCE [LARGE SCALE GENOMIC DNA]</scope>
    <source>
        <strain evidence="1 2">Illinois</strain>
    </source>
</reference>
<name>F0QRR6_MYCSL</name>
<dbReference type="KEGG" id="mss:MSU_0655"/>
<dbReference type="Proteomes" id="UP000007484">
    <property type="component" value="Chromosome"/>
</dbReference>
<dbReference type="STRING" id="768700.MSU_0655"/>
<sequence length="45" mass="6033">MIFFRERDIRLVKERWYKRFWKFLFKGKFIGIERKFERSLKRHFY</sequence>
<dbReference type="EMBL" id="CP002525">
    <property type="protein sequence ID" value="ADX98186.1"/>
    <property type="molecule type" value="Genomic_DNA"/>
</dbReference>
<gene>
    <name evidence="1" type="ordered locus">MSU_0655</name>
</gene>
<dbReference type="HOGENOM" id="CLU_3202306_0_0_14"/>
<protein>
    <submittedName>
        <fullName evidence="1">Uncharacterized protein</fullName>
    </submittedName>
</protein>
<evidence type="ECO:0000313" key="1">
    <source>
        <dbReference type="EMBL" id="ADX98186.1"/>
    </source>
</evidence>
<dbReference type="AlphaFoldDB" id="F0QRR6"/>
<evidence type="ECO:0000313" key="2">
    <source>
        <dbReference type="Proteomes" id="UP000007484"/>
    </source>
</evidence>
<proteinExistence type="predicted"/>